<accession>A0A5S4G675</accession>
<dbReference type="Proteomes" id="UP000305238">
    <property type="component" value="Unassembled WGS sequence"/>
</dbReference>
<evidence type="ECO:0000313" key="1">
    <source>
        <dbReference type="EMBL" id="TMR28342.1"/>
    </source>
</evidence>
<evidence type="ECO:0000313" key="2">
    <source>
        <dbReference type="Proteomes" id="UP000305238"/>
    </source>
</evidence>
<protein>
    <submittedName>
        <fullName evidence="1">Uncharacterized protein</fullName>
    </submittedName>
</protein>
<reference evidence="1 2" key="1">
    <citation type="submission" date="2019-05" db="EMBL/GenBank/DDBJ databases">
        <title>Draft genome sequence of Actinomadura geliboluensis A8036.</title>
        <authorList>
            <person name="Saricaoglu S."/>
            <person name="Isik K."/>
        </authorList>
    </citation>
    <scope>NUCLEOTIDE SEQUENCE [LARGE SCALE GENOMIC DNA]</scope>
    <source>
        <strain evidence="1 2">A8036</strain>
    </source>
</reference>
<name>A0A5S4G675_9ACTN</name>
<gene>
    <name evidence="1" type="ORF">ETD96_37720</name>
</gene>
<dbReference type="EMBL" id="VCKZ01000438">
    <property type="protein sequence ID" value="TMR28342.1"/>
    <property type="molecule type" value="Genomic_DNA"/>
</dbReference>
<dbReference type="RefSeq" id="WP_138641286.1">
    <property type="nucleotide sequence ID" value="NZ_JASWDG010000038.1"/>
</dbReference>
<sequence>MNRREAKREACYRVAMVAENALSGGWLAEHYPDPEDELAVADGVQEVIEELTRRGWKAS</sequence>
<dbReference type="AlphaFoldDB" id="A0A5S4G675"/>
<proteinExistence type="predicted"/>
<organism evidence="1 2">
    <name type="scientific">Actinomadura geliboluensis</name>
    <dbReference type="NCBI Taxonomy" id="882440"/>
    <lineage>
        <taxon>Bacteria</taxon>
        <taxon>Bacillati</taxon>
        <taxon>Actinomycetota</taxon>
        <taxon>Actinomycetes</taxon>
        <taxon>Streptosporangiales</taxon>
        <taxon>Thermomonosporaceae</taxon>
        <taxon>Actinomadura</taxon>
    </lineage>
</organism>
<keyword evidence="2" id="KW-1185">Reference proteome</keyword>
<dbReference type="OrthoDB" id="9946728at2"/>
<comment type="caution">
    <text evidence="1">The sequence shown here is derived from an EMBL/GenBank/DDBJ whole genome shotgun (WGS) entry which is preliminary data.</text>
</comment>